<organism evidence="1">
    <name type="scientific">Anguilla anguilla</name>
    <name type="common">European freshwater eel</name>
    <name type="synonym">Muraena anguilla</name>
    <dbReference type="NCBI Taxonomy" id="7936"/>
    <lineage>
        <taxon>Eukaryota</taxon>
        <taxon>Metazoa</taxon>
        <taxon>Chordata</taxon>
        <taxon>Craniata</taxon>
        <taxon>Vertebrata</taxon>
        <taxon>Euteleostomi</taxon>
        <taxon>Actinopterygii</taxon>
        <taxon>Neopterygii</taxon>
        <taxon>Teleostei</taxon>
        <taxon>Anguilliformes</taxon>
        <taxon>Anguillidae</taxon>
        <taxon>Anguilla</taxon>
    </lineage>
</organism>
<evidence type="ECO:0000313" key="1">
    <source>
        <dbReference type="EMBL" id="JAH55840.1"/>
    </source>
</evidence>
<sequence>MGLNDSSFVSSFHKIFSQNSIDLSITMVIMAKQFNFLFPQTRGHFSKSKIFVLMCS</sequence>
<accession>A0A0E9TSI6</accession>
<proteinExistence type="predicted"/>
<reference evidence="1" key="1">
    <citation type="submission" date="2014-11" db="EMBL/GenBank/DDBJ databases">
        <authorList>
            <person name="Amaro Gonzalez C."/>
        </authorList>
    </citation>
    <scope>NUCLEOTIDE SEQUENCE</scope>
</reference>
<reference evidence="1" key="2">
    <citation type="journal article" date="2015" name="Fish Shellfish Immunol.">
        <title>Early steps in the European eel (Anguilla anguilla)-Vibrio vulnificus interaction in the gills: Role of the RtxA13 toxin.</title>
        <authorList>
            <person name="Callol A."/>
            <person name="Pajuelo D."/>
            <person name="Ebbesson L."/>
            <person name="Teles M."/>
            <person name="MacKenzie S."/>
            <person name="Amaro C."/>
        </authorList>
    </citation>
    <scope>NUCLEOTIDE SEQUENCE</scope>
</reference>
<protein>
    <submittedName>
        <fullName evidence="1">Uncharacterized protein</fullName>
    </submittedName>
</protein>
<name>A0A0E9TSI6_ANGAN</name>
<dbReference type="EMBL" id="GBXM01052737">
    <property type="protein sequence ID" value="JAH55840.1"/>
    <property type="molecule type" value="Transcribed_RNA"/>
</dbReference>
<dbReference type="AlphaFoldDB" id="A0A0E9TSI6"/>